<evidence type="ECO:0000313" key="2">
    <source>
        <dbReference type="Proteomes" id="UP000637628"/>
    </source>
</evidence>
<dbReference type="Proteomes" id="UP000637628">
    <property type="component" value="Unassembled WGS sequence"/>
</dbReference>
<evidence type="ECO:0000313" key="1">
    <source>
        <dbReference type="EMBL" id="GIE06775.1"/>
    </source>
</evidence>
<comment type="caution">
    <text evidence="1">The sequence shown here is derived from an EMBL/GenBank/DDBJ whole genome shotgun (WGS) entry which is preliminary data.</text>
</comment>
<keyword evidence="2" id="KW-1185">Reference proteome</keyword>
<reference evidence="1 2" key="1">
    <citation type="submission" date="2021-01" db="EMBL/GenBank/DDBJ databases">
        <title>Whole genome shotgun sequence of Actinoplanes durhamensis NBRC 14914.</title>
        <authorList>
            <person name="Komaki H."/>
            <person name="Tamura T."/>
        </authorList>
    </citation>
    <scope>NUCLEOTIDE SEQUENCE [LARGE SCALE GENOMIC DNA]</scope>
    <source>
        <strain evidence="1 2">NBRC 14914</strain>
    </source>
</reference>
<sequence>MRGRCRAGGPEVPEAVLGFAASLSGQVRPLLADPGRPAPFVGPGDLVFDVAEEEAAGRVELG</sequence>
<gene>
    <name evidence="1" type="ORF">Adu01nite_81250</name>
</gene>
<protein>
    <submittedName>
        <fullName evidence="1">Uncharacterized protein</fullName>
    </submittedName>
</protein>
<proteinExistence type="predicted"/>
<name>A0ABQ3ZAB3_9ACTN</name>
<accession>A0ABQ3ZAB3</accession>
<dbReference type="EMBL" id="BOML01000067">
    <property type="protein sequence ID" value="GIE06775.1"/>
    <property type="molecule type" value="Genomic_DNA"/>
</dbReference>
<organism evidence="1 2">
    <name type="scientific">Paractinoplanes durhamensis</name>
    <dbReference type="NCBI Taxonomy" id="113563"/>
    <lineage>
        <taxon>Bacteria</taxon>
        <taxon>Bacillati</taxon>
        <taxon>Actinomycetota</taxon>
        <taxon>Actinomycetes</taxon>
        <taxon>Micromonosporales</taxon>
        <taxon>Micromonosporaceae</taxon>
        <taxon>Paractinoplanes</taxon>
    </lineage>
</organism>